<evidence type="ECO:0000256" key="1">
    <source>
        <dbReference type="SAM" id="SignalP"/>
    </source>
</evidence>
<organism evidence="2 3">
    <name type="scientific">Seminavis robusta</name>
    <dbReference type="NCBI Taxonomy" id="568900"/>
    <lineage>
        <taxon>Eukaryota</taxon>
        <taxon>Sar</taxon>
        <taxon>Stramenopiles</taxon>
        <taxon>Ochrophyta</taxon>
        <taxon>Bacillariophyta</taxon>
        <taxon>Bacillariophyceae</taxon>
        <taxon>Bacillariophycidae</taxon>
        <taxon>Naviculales</taxon>
        <taxon>Naviculaceae</taxon>
        <taxon>Seminavis</taxon>
    </lineage>
</organism>
<evidence type="ECO:0000313" key="2">
    <source>
        <dbReference type="EMBL" id="CAB9521397.1"/>
    </source>
</evidence>
<gene>
    <name evidence="2" type="ORF">SEMRO_1191_G250910.1</name>
</gene>
<dbReference type="Proteomes" id="UP001153069">
    <property type="component" value="Unassembled WGS sequence"/>
</dbReference>
<keyword evidence="1" id="KW-0732">Signal</keyword>
<reference evidence="2" key="1">
    <citation type="submission" date="2020-06" db="EMBL/GenBank/DDBJ databases">
        <authorList>
            <consortium name="Plant Systems Biology data submission"/>
        </authorList>
    </citation>
    <scope>NUCLEOTIDE SEQUENCE</scope>
    <source>
        <strain evidence="2">D6</strain>
    </source>
</reference>
<proteinExistence type="predicted"/>
<accession>A0A9N8HQG5</accession>
<evidence type="ECO:0000313" key="3">
    <source>
        <dbReference type="Proteomes" id="UP001153069"/>
    </source>
</evidence>
<comment type="caution">
    <text evidence="2">The sequence shown here is derived from an EMBL/GenBank/DDBJ whole genome shotgun (WGS) entry which is preliminary data.</text>
</comment>
<name>A0A9N8HQG5_9STRA</name>
<dbReference type="AlphaFoldDB" id="A0A9N8HQG5"/>
<feature type="signal peptide" evidence="1">
    <location>
        <begin position="1"/>
        <end position="20"/>
    </location>
</feature>
<feature type="chain" id="PRO_5040305875" evidence="1">
    <location>
        <begin position="21"/>
        <end position="468"/>
    </location>
</feature>
<dbReference type="EMBL" id="CAICTM010001189">
    <property type="protein sequence ID" value="CAB9521397.1"/>
    <property type="molecule type" value="Genomic_DNA"/>
</dbReference>
<protein>
    <submittedName>
        <fullName evidence="2">Uncharacterized protein</fullName>
    </submittedName>
</protein>
<sequence>MKHTLASFVLSLTLFSLVSLLHQNQLLDETQKAAGHFFNRQQHEDGPYQESAPSLGAKTSRRLAKANTASNLNPDTPQTSERRALLLTNTETADAEGKTKTSNLPSSIPQSAFDLAKFRMCRVTPQPVEKAPNVPMKRLAMPIEYQCAGKPYDQFASLLEGIISKTYQEKMKAGNTEWGQRQSIVPPHSTRGRAILIMGNSHTRQQVSTLLCQYKDQIVGEPKLLFAMPDQPTYGVLQIQLRGNLTIYSATNCPFVYSKKWHETLEHKILQRPLASLDAIVLGRFNQFSESTGTNFYKIMMAYQRQFPELGLDFENAAAPTVTDVAKVYPGPVIYVGMFAWYGKRLHREAQAMIDSLQQTQQQGRTNLRAINGRQYITALEEEFHTSSTSSSERLPVYECSTDTRHNVSTCITDTESYRFRNGHRCMGQRGGHPDLIAWDLIDSLHDLLEDDDQASGLYNKPKSGTTN</sequence>
<keyword evidence="3" id="KW-1185">Reference proteome</keyword>
<dbReference type="OrthoDB" id="48882at2759"/>